<accession>A0A2P8FNB7</accession>
<dbReference type="InterPro" id="IPR050463">
    <property type="entry name" value="Gfo/Idh/MocA_oxidrdct_glycsds"/>
</dbReference>
<dbReference type="InterPro" id="IPR006311">
    <property type="entry name" value="TAT_signal"/>
</dbReference>
<dbReference type="InterPro" id="IPR055170">
    <property type="entry name" value="GFO_IDH_MocA-like_dom"/>
</dbReference>
<sequence>MTQTATSRRDFIATGLAAMAGAGLSAAFSPAFGKAVRPADKIRLGIIGTGSRGAGLATLIHEMPDYELVACCDIIPENLQNGLSLAAQNAQGYADYRKLLDDKSIDAVVIATPLYLHYPMAVAALQAGKHIYLEKSMTYDIPQAIDLVKKVKASGLVFQIGYQYRYYGLYHRVKEIIKENWLGKITHFECQYNRNSNWRFPVKDPKMERAINWRMYREYCGGPLSELCAHEIDVVNYLTDSRPLKVVGLGGINYWKDGRDTYDNIRTVYDYPHGVKASVTSVLSNAYNGYSIRILGDKATVEILRDKAFIYPEITNNAKGVVDGVTGATIAATTQGKGVEVKFGKPGEADLEPTVFALKDFAECVRNKKEPVSNVETGRDGSIAIHMGNAAADTEKVQYWKPEYSA</sequence>
<dbReference type="InterPro" id="IPR000683">
    <property type="entry name" value="Gfo/Idh/MocA-like_OxRdtase_N"/>
</dbReference>
<evidence type="ECO:0000259" key="2">
    <source>
        <dbReference type="Pfam" id="PF22725"/>
    </source>
</evidence>
<dbReference type="GO" id="GO:0000166">
    <property type="term" value="F:nucleotide binding"/>
    <property type="evidence" value="ECO:0007669"/>
    <property type="project" value="InterPro"/>
</dbReference>
<feature type="domain" description="GFO/IDH/MocA-like oxidoreductase" evidence="2">
    <location>
        <begin position="170"/>
        <end position="302"/>
    </location>
</feature>
<dbReference type="PROSITE" id="PS51318">
    <property type="entry name" value="TAT"/>
    <property type="match status" value="1"/>
</dbReference>
<dbReference type="Pfam" id="PF22725">
    <property type="entry name" value="GFO_IDH_MocA_C3"/>
    <property type="match status" value="1"/>
</dbReference>
<dbReference type="SUPFAM" id="SSF51735">
    <property type="entry name" value="NAD(P)-binding Rossmann-fold domains"/>
    <property type="match status" value="1"/>
</dbReference>
<proteinExistence type="predicted"/>
<keyword evidence="4" id="KW-1185">Reference proteome</keyword>
<evidence type="ECO:0000313" key="3">
    <source>
        <dbReference type="EMBL" id="PSL23212.1"/>
    </source>
</evidence>
<dbReference type="EMBL" id="PYAS01000017">
    <property type="protein sequence ID" value="PSL23212.1"/>
    <property type="molecule type" value="Genomic_DNA"/>
</dbReference>
<dbReference type="OrthoDB" id="9763611at2"/>
<evidence type="ECO:0000313" key="4">
    <source>
        <dbReference type="Proteomes" id="UP000241964"/>
    </source>
</evidence>
<dbReference type="PANTHER" id="PTHR43818:SF12">
    <property type="entry name" value="NADH-DEPENDENT DEHYDROGENASE-RELATED"/>
    <property type="match status" value="1"/>
</dbReference>
<evidence type="ECO:0000259" key="1">
    <source>
        <dbReference type="Pfam" id="PF01408"/>
    </source>
</evidence>
<dbReference type="AlphaFoldDB" id="A0A2P8FNB7"/>
<dbReference type="SUPFAM" id="SSF55347">
    <property type="entry name" value="Glyceraldehyde-3-phosphate dehydrogenase-like, C-terminal domain"/>
    <property type="match status" value="1"/>
</dbReference>
<comment type="caution">
    <text evidence="3">The sequence shown here is derived from an EMBL/GenBank/DDBJ whole genome shotgun (WGS) entry which is preliminary data.</text>
</comment>
<dbReference type="Gene3D" id="3.30.360.10">
    <property type="entry name" value="Dihydrodipicolinate Reductase, domain 2"/>
    <property type="match status" value="1"/>
</dbReference>
<dbReference type="RefSeq" id="WP_106598847.1">
    <property type="nucleotide sequence ID" value="NZ_PYAS01000017.1"/>
</dbReference>
<dbReference type="Pfam" id="PF01408">
    <property type="entry name" value="GFO_IDH_MocA"/>
    <property type="match status" value="1"/>
</dbReference>
<name>A0A2P8FNB7_9BACT</name>
<dbReference type="InterPro" id="IPR036291">
    <property type="entry name" value="NAD(P)-bd_dom_sf"/>
</dbReference>
<dbReference type="Proteomes" id="UP000241964">
    <property type="component" value="Unassembled WGS sequence"/>
</dbReference>
<organism evidence="3 4">
    <name type="scientific">Dyadobacter jiangsuensis</name>
    <dbReference type="NCBI Taxonomy" id="1591085"/>
    <lineage>
        <taxon>Bacteria</taxon>
        <taxon>Pseudomonadati</taxon>
        <taxon>Bacteroidota</taxon>
        <taxon>Cytophagia</taxon>
        <taxon>Cytophagales</taxon>
        <taxon>Spirosomataceae</taxon>
        <taxon>Dyadobacter</taxon>
    </lineage>
</organism>
<reference evidence="3 4" key="1">
    <citation type="submission" date="2018-03" db="EMBL/GenBank/DDBJ databases">
        <title>Genomic Encyclopedia of Archaeal and Bacterial Type Strains, Phase II (KMG-II): from individual species to whole genera.</title>
        <authorList>
            <person name="Goeker M."/>
        </authorList>
    </citation>
    <scope>NUCLEOTIDE SEQUENCE [LARGE SCALE GENOMIC DNA]</scope>
    <source>
        <strain evidence="3 4">DSM 29057</strain>
    </source>
</reference>
<gene>
    <name evidence="3" type="ORF">CLV60_11789</name>
</gene>
<protein>
    <submittedName>
        <fullName evidence="3">Putative dehydrogenase</fullName>
    </submittedName>
</protein>
<dbReference type="Gene3D" id="3.40.50.720">
    <property type="entry name" value="NAD(P)-binding Rossmann-like Domain"/>
    <property type="match status" value="1"/>
</dbReference>
<feature type="domain" description="Gfo/Idh/MocA-like oxidoreductase N-terminal" evidence="1">
    <location>
        <begin position="42"/>
        <end position="162"/>
    </location>
</feature>
<dbReference type="PANTHER" id="PTHR43818">
    <property type="entry name" value="BCDNA.GH03377"/>
    <property type="match status" value="1"/>
</dbReference>